<evidence type="ECO:0000313" key="2">
    <source>
        <dbReference type="EMBL" id="AHG88089.1"/>
    </source>
</evidence>
<keyword evidence="1" id="KW-0472">Membrane</keyword>
<feature type="transmembrane region" description="Helical" evidence="1">
    <location>
        <begin position="39"/>
        <end position="64"/>
    </location>
</feature>
<dbReference type="STRING" id="861299.J421_0552"/>
<dbReference type="RefSeq" id="WP_104022173.1">
    <property type="nucleotide sequence ID" value="NZ_CP007128.1"/>
</dbReference>
<keyword evidence="1" id="KW-0812">Transmembrane</keyword>
<evidence type="ECO:0008006" key="4">
    <source>
        <dbReference type="Google" id="ProtNLM"/>
    </source>
</evidence>
<dbReference type="InterPro" id="IPR025187">
    <property type="entry name" value="DUF4112"/>
</dbReference>
<proteinExistence type="predicted"/>
<dbReference type="eggNOG" id="ENOG5032RYR">
    <property type="taxonomic scope" value="Bacteria"/>
</dbReference>
<dbReference type="Proteomes" id="UP000019151">
    <property type="component" value="Chromosome"/>
</dbReference>
<reference evidence="2 3" key="1">
    <citation type="journal article" date="2014" name="Genome Announc.">
        <title>Genome Sequence and Methylome of Soil Bacterium Gemmatirosa kalamazoonensis KBS708T, a Member of the Rarely Cultivated Gemmatimonadetes Phylum.</title>
        <authorList>
            <person name="Debruyn J.M."/>
            <person name="Radosevich M."/>
            <person name="Wommack K.E."/>
            <person name="Polson S.W."/>
            <person name="Hauser L.J."/>
            <person name="Fawaz M.N."/>
            <person name="Korlach J."/>
            <person name="Tsai Y.C."/>
        </authorList>
    </citation>
    <scope>NUCLEOTIDE SEQUENCE [LARGE SCALE GENOMIC DNA]</scope>
    <source>
        <strain evidence="2 3">KBS708</strain>
    </source>
</reference>
<dbReference type="AlphaFoldDB" id="W0RAF1"/>
<keyword evidence="1" id="KW-1133">Transmembrane helix</keyword>
<protein>
    <recommendedName>
        <fullName evidence="4">DUF4112 domain-containing protein</fullName>
    </recommendedName>
</protein>
<dbReference type="InParanoid" id="W0RAF1"/>
<accession>W0RAF1</accession>
<gene>
    <name evidence="2" type="ORF">J421_0552</name>
</gene>
<feature type="transmembrane region" description="Helical" evidence="1">
    <location>
        <begin position="126"/>
        <end position="150"/>
    </location>
</feature>
<evidence type="ECO:0000256" key="1">
    <source>
        <dbReference type="SAM" id="Phobius"/>
    </source>
</evidence>
<organism evidence="2 3">
    <name type="scientific">Gemmatirosa kalamazoonensis</name>
    <dbReference type="NCBI Taxonomy" id="861299"/>
    <lineage>
        <taxon>Bacteria</taxon>
        <taxon>Pseudomonadati</taxon>
        <taxon>Gemmatimonadota</taxon>
        <taxon>Gemmatimonadia</taxon>
        <taxon>Gemmatimonadales</taxon>
        <taxon>Gemmatimonadaceae</taxon>
        <taxon>Gemmatirosa</taxon>
    </lineage>
</organism>
<dbReference type="OrthoDB" id="513552at2"/>
<evidence type="ECO:0000313" key="3">
    <source>
        <dbReference type="Proteomes" id="UP000019151"/>
    </source>
</evidence>
<dbReference type="KEGG" id="gba:J421_0552"/>
<sequence length="160" mass="16278">MAERRAVVPDDRERLAALARALDAAVRIPGTNVRVGLDAVIGLVPGIGDVAGAALAGYIVLAAARRGASPALLTRMLLNVAIDTVLGAVPVIGDVFDVAWRANSRNVALLQRHGEAPAATRAASRAVVVLVLLGLAALLVGGIVLAWLGLRALLGGLHVA</sequence>
<dbReference type="PANTHER" id="PTHR35519">
    <property type="entry name" value="MEMBRANE PROTEINS"/>
    <property type="match status" value="1"/>
</dbReference>
<dbReference type="HOGENOM" id="CLU_116315_0_0_0"/>
<feature type="transmembrane region" description="Helical" evidence="1">
    <location>
        <begin position="76"/>
        <end position="96"/>
    </location>
</feature>
<name>W0RAF1_9BACT</name>
<dbReference type="PANTHER" id="PTHR35519:SF2">
    <property type="entry name" value="PH DOMAIN PROTEIN"/>
    <property type="match status" value="1"/>
</dbReference>
<dbReference type="EMBL" id="CP007128">
    <property type="protein sequence ID" value="AHG88089.1"/>
    <property type="molecule type" value="Genomic_DNA"/>
</dbReference>
<dbReference type="Pfam" id="PF13430">
    <property type="entry name" value="DUF4112"/>
    <property type="match status" value="1"/>
</dbReference>
<keyword evidence="3" id="KW-1185">Reference proteome</keyword>